<feature type="non-terminal residue" evidence="2">
    <location>
        <position position="1"/>
    </location>
</feature>
<reference evidence="2 3" key="1">
    <citation type="journal article" date="2023" name="Plants (Basel)">
        <title>Bridging the Gap: Combining Genomics and Transcriptomics Approaches to Understand Stylosanthes scabra, an Orphan Legume from the Brazilian Caatinga.</title>
        <authorList>
            <person name="Ferreira-Neto J.R.C."/>
            <person name="da Silva M.D."/>
            <person name="Binneck E."/>
            <person name="de Melo N.F."/>
            <person name="da Silva R.H."/>
            <person name="de Melo A.L.T.M."/>
            <person name="Pandolfi V."/>
            <person name="Bustamante F.O."/>
            <person name="Brasileiro-Vidal A.C."/>
            <person name="Benko-Iseppon A.M."/>
        </authorList>
    </citation>
    <scope>NUCLEOTIDE SEQUENCE [LARGE SCALE GENOMIC DNA]</scope>
    <source>
        <tissue evidence="2">Leaves</tissue>
    </source>
</reference>
<comment type="caution">
    <text evidence="2">The sequence shown here is derived from an EMBL/GenBank/DDBJ whole genome shotgun (WGS) entry which is preliminary data.</text>
</comment>
<feature type="compositionally biased region" description="Basic and acidic residues" evidence="1">
    <location>
        <begin position="25"/>
        <end position="34"/>
    </location>
</feature>
<protein>
    <submittedName>
        <fullName evidence="2">Uncharacterized protein</fullName>
    </submittedName>
</protein>
<feature type="region of interest" description="Disordered" evidence="1">
    <location>
        <begin position="23"/>
        <end position="58"/>
    </location>
</feature>
<dbReference type="Proteomes" id="UP001341840">
    <property type="component" value="Unassembled WGS sequence"/>
</dbReference>
<evidence type="ECO:0000256" key="1">
    <source>
        <dbReference type="SAM" id="MobiDB-lite"/>
    </source>
</evidence>
<dbReference type="EMBL" id="JASCZI010030364">
    <property type="protein sequence ID" value="MED6121847.1"/>
    <property type="molecule type" value="Genomic_DNA"/>
</dbReference>
<evidence type="ECO:0000313" key="2">
    <source>
        <dbReference type="EMBL" id="MED6121847.1"/>
    </source>
</evidence>
<gene>
    <name evidence="2" type="ORF">PIB30_033962</name>
</gene>
<accession>A0ABU6RCX9</accession>
<evidence type="ECO:0000313" key="3">
    <source>
        <dbReference type="Proteomes" id="UP001341840"/>
    </source>
</evidence>
<proteinExistence type="predicted"/>
<sequence length="110" mass="12606">HREGRTRRHGSLELLVFGVISEHSPNAEKDDSLPSRRTSGAEGFGHEGKPREEQAECNFFQSVDKRRVREEQTKEDPEMARLRRKVASLKLKVKSIEWKLHVVDVVGFVG</sequence>
<feature type="compositionally biased region" description="Basic and acidic residues" evidence="1">
    <location>
        <begin position="44"/>
        <end position="54"/>
    </location>
</feature>
<keyword evidence="3" id="KW-1185">Reference proteome</keyword>
<name>A0ABU6RCX9_9FABA</name>
<organism evidence="2 3">
    <name type="scientific">Stylosanthes scabra</name>
    <dbReference type="NCBI Taxonomy" id="79078"/>
    <lineage>
        <taxon>Eukaryota</taxon>
        <taxon>Viridiplantae</taxon>
        <taxon>Streptophyta</taxon>
        <taxon>Embryophyta</taxon>
        <taxon>Tracheophyta</taxon>
        <taxon>Spermatophyta</taxon>
        <taxon>Magnoliopsida</taxon>
        <taxon>eudicotyledons</taxon>
        <taxon>Gunneridae</taxon>
        <taxon>Pentapetalae</taxon>
        <taxon>rosids</taxon>
        <taxon>fabids</taxon>
        <taxon>Fabales</taxon>
        <taxon>Fabaceae</taxon>
        <taxon>Papilionoideae</taxon>
        <taxon>50 kb inversion clade</taxon>
        <taxon>dalbergioids sensu lato</taxon>
        <taxon>Dalbergieae</taxon>
        <taxon>Pterocarpus clade</taxon>
        <taxon>Stylosanthes</taxon>
    </lineage>
</organism>